<name>A0A6C0HEM4_9ZZZZ</name>
<dbReference type="InterPro" id="IPR006171">
    <property type="entry name" value="TOPRIM_dom"/>
</dbReference>
<dbReference type="InterPro" id="IPR013824">
    <property type="entry name" value="Topo_IA_cen_sub1"/>
</dbReference>
<evidence type="ECO:0000256" key="5">
    <source>
        <dbReference type="ARBA" id="ARBA00023125"/>
    </source>
</evidence>
<comment type="catalytic activity">
    <reaction evidence="1">
        <text>ATP-independent breakage of single-stranded DNA, followed by passage and rejoining.</text>
        <dbReference type="EC" id="5.6.2.1"/>
    </reaction>
</comment>
<protein>
    <recommendedName>
        <fullName evidence="3">DNA topoisomerase</fullName>
        <ecNumber evidence="3">5.6.2.1</ecNumber>
    </recommendedName>
</protein>
<dbReference type="PANTHER" id="PTHR42785:SF1">
    <property type="entry name" value="DNA TOPOISOMERASE"/>
    <property type="match status" value="1"/>
</dbReference>
<keyword evidence="5" id="KW-0238">DNA-binding</keyword>
<proteinExistence type="inferred from homology"/>
<dbReference type="PROSITE" id="PS50880">
    <property type="entry name" value="TOPRIM"/>
    <property type="match status" value="1"/>
</dbReference>
<dbReference type="Gene3D" id="1.10.460.10">
    <property type="entry name" value="Topoisomerase I, domain 2"/>
    <property type="match status" value="2"/>
</dbReference>
<dbReference type="InterPro" id="IPR003601">
    <property type="entry name" value="Topo_IA_2"/>
</dbReference>
<evidence type="ECO:0000256" key="1">
    <source>
        <dbReference type="ARBA" id="ARBA00000213"/>
    </source>
</evidence>
<dbReference type="PROSITE" id="PS00396">
    <property type="entry name" value="TOPO_IA_1"/>
    <property type="match status" value="1"/>
</dbReference>
<dbReference type="InterPro" id="IPR013497">
    <property type="entry name" value="Topo_IA_cen"/>
</dbReference>
<dbReference type="Gene3D" id="2.70.20.10">
    <property type="entry name" value="Topoisomerase I, domain 3"/>
    <property type="match status" value="1"/>
</dbReference>
<dbReference type="PANTHER" id="PTHR42785">
    <property type="entry name" value="DNA TOPOISOMERASE, TYPE IA, CORE"/>
    <property type="match status" value="1"/>
</dbReference>
<evidence type="ECO:0000256" key="6">
    <source>
        <dbReference type="ARBA" id="ARBA00023235"/>
    </source>
</evidence>
<dbReference type="InterPro" id="IPR023405">
    <property type="entry name" value="Topo_IA_core_domain"/>
</dbReference>
<dbReference type="Pfam" id="PF01751">
    <property type="entry name" value="Toprim"/>
    <property type="match status" value="1"/>
</dbReference>
<dbReference type="EMBL" id="MN739945">
    <property type="protein sequence ID" value="QHT79082.1"/>
    <property type="molecule type" value="Genomic_DNA"/>
</dbReference>
<feature type="domain" description="Topo IA-type catalytic" evidence="8">
    <location>
        <begin position="127"/>
        <end position="600"/>
    </location>
</feature>
<dbReference type="Pfam" id="PF01131">
    <property type="entry name" value="Topoisom_bac"/>
    <property type="match status" value="2"/>
</dbReference>
<dbReference type="GO" id="GO:0003677">
    <property type="term" value="F:DNA binding"/>
    <property type="evidence" value="ECO:0007669"/>
    <property type="project" value="UniProtKB-KW"/>
</dbReference>
<evidence type="ECO:0000256" key="2">
    <source>
        <dbReference type="ARBA" id="ARBA00009446"/>
    </source>
</evidence>
<dbReference type="GO" id="GO:0006265">
    <property type="term" value="P:DNA topological change"/>
    <property type="evidence" value="ECO:0007669"/>
    <property type="project" value="InterPro"/>
</dbReference>
<dbReference type="AlphaFoldDB" id="A0A6C0HEM4"/>
<dbReference type="SMART" id="SM00436">
    <property type="entry name" value="TOP1Bc"/>
    <property type="match status" value="1"/>
</dbReference>
<evidence type="ECO:0000256" key="3">
    <source>
        <dbReference type="ARBA" id="ARBA00012891"/>
    </source>
</evidence>
<keyword evidence="6" id="KW-0413">Isomerase</keyword>
<evidence type="ECO:0000313" key="9">
    <source>
        <dbReference type="EMBL" id="QHT79082.1"/>
    </source>
</evidence>
<dbReference type="InterPro" id="IPR013826">
    <property type="entry name" value="Topo_IA_cen_sub3"/>
</dbReference>
<dbReference type="InterPro" id="IPR000380">
    <property type="entry name" value="Topo_IA"/>
</dbReference>
<organism evidence="9">
    <name type="scientific">viral metagenome</name>
    <dbReference type="NCBI Taxonomy" id="1070528"/>
    <lineage>
        <taxon>unclassified sequences</taxon>
        <taxon>metagenomes</taxon>
        <taxon>organismal metagenomes</taxon>
    </lineage>
</organism>
<dbReference type="SMART" id="SM00437">
    <property type="entry name" value="TOP1Ac"/>
    <property type="match status" value="1"/>
</dbReference>
<dbReference type="InterPro" id="IPR023406">
    <property type="entry name" value="Topo_IA_AS"/>
</dbReference>
<dbReference type="Gene3D" id="1.10.290.10">
    <property type="entry name" value="Topoisomerase I, domain 4"/>
    <property type="match status" value="1"/>
</dbReference>
<keyword evidence="4" id="KW-0799">Topoisomerase</keyword>
<evidence type="ECO:0000259" key="8">
    <source>
        <dbReference type="PROSITE" id="PS52039"/>
    </source>
</evidence>
<dbReference type="EC" id="5.6.2.1" evidence="3"/>
<sequence>MNLVIVESPAKCGKIQGFLGPGFKVIASMGHIRALKESLDSVGIERDFEPTFEFMKDKASTISSLKSAASGARTIYLSSDDDREGELIAYSVCLLLKLNPATTPRSVFHEITQNAVKQAIENPRRLDMNRVHAAQVRAMLDMMIGFTMSPLLWKNVGPSLSAGRCQTAALRLVCEREDLISSFESSNSWKIAGTWTSSNSHWDAVLTDELEDEDSAQAYLQIHHDKLYGKIVSAETSPWSEKPPLPLITSTLQQQASSIFMSKPKQTMNTAQRLYESGYITYMRTDKALLSEEATLAARDYVSSTYGQNYVGLATNPTKQTNLKAKAKAKVETKTQDAHEAIRPISMTTNSLPTTEDWSAIDRKIYHLIWMRTIQSVMASVKGEQRTLIIVADGDNEPDFTWRSSWRRTIFDGWRKIQIKERSEDDQEEEKQAEEKDWEMAIGLVQGMKVQWKTMHAIPHTTRAKQHFNEANLIHELESQGIGRPSTFASLVSTILDRQYVETKNFPSHSVTSKKLEILPKQWPPNVESIIKEVGGEKNRLAPSPLGKSVLQFLLTHFDDMFQYTFTSQMESRLDKIAEGQEAWKTVLKDTWNTYKDRYLDLYKQAGTVASERRRILGDYIAVIGKKGPLLLKESEDGDKDKTIFYGWPDSVGFQELTLEQAITFVELSAKGSQGDVIGTLEDKPIIKKNGKFGWYAMWNGKTVSCKDEDTLEILTEKFSNQSSRSIGVFEIRNGPYGLYMFKKNVTKRSFVSIPSSVNLDSVTEAELVTIFQNGLKQKAKASGFRGGRRGK</sequence>
<dbReference type="SMART" id="SM00493">
    <property type="entry name" value="TOPRIM"/>
    <property type="match status" value="1"/>
</dbReference>
<dbReference type="GO" id="GO:0003917">
    <property type="term" value="F:DNA topoisomerase type I (single strand cut, ATP-independent) activity"/>
    <property type="evidence" value="ECO:0007669"/>
    <property type="project" value="UniProtKB-EC"/>
</dbReference>
<accession>A0A6C0HEM4</accession>
<evidence type="ECO:0000256" key="4">
    <source>
        <dbReference type="ARBA" id="ARBA00023029"/>
    </source>
</evidence>
<evidence type="ECO:0000259" key="7">
    <source>
        <dbReference type="PROSITE" id="PS50880"/>
    </source>
</evidence>
<dbReference type="PROSITE" id="PS52039">
    <property type="entry name" value="TOPO_IA_2"/>
    <property type="match status" value="1"/>
</dbReference>
<dbReference type="CDD" id="cd00186">
    <property type="entry name" value="TOP1Ac"/>
    <property type="match status" value="1"/>
</dbReference>
<dbReference type="SUPFAM" id="SSF56712">
    <property type="entry name" value="Prokaryotic type I DNA topoisomerase"/>
    <property type="match status" value="1"/>
</dbReference>
<comment type="similarity">
    <text evidence="2">Belongs to the type IA topoisomerase family.</text>
</comment>
<dbReference type="InterPro" id="IPR003602">
    <property type="entry name" value="Topo_IA_DNA-bd_dom"/>
</dbReference>
<feature type="domain" description="Toprim" evidence="7">
    <location>
        <begin position="1"/>
        <end position="111"/>
    </location>
</feature>
<dbReference type="InterPro" id="IPR013825">
    <property type="entry name" value="Topo_IA_cen_sub2"/>
</dbReference>
<dbReference type="PRINTS" id="PR00417">
    <property type="entry name" value="PRTPISMRASEI"/>
</dbReference>
<reference evidence="9" key="1">
    <citation type="journal article" date="2020" name="Nature">
        <title>Giant virus diversity and host interactions through global metagenomics.</title>
        <authorList>
            <person name="Schulz F."/>
            <person name="Roux S."/>
            <person name="Paez-Espino D."/>
            <person name="Jungbluth S."/>
            <person name="Walsh D.A."/>
            <person name="Denef V.J."/>
            <person name="McMahon K.D."/>
            <person name="Konstantinidis K.T."/>
            <person name="Eloe-Fadrosh E.A."/>
            <person name="Kyrpides N.C."/>
            <person name="Woyke T."/>
        </authorList>
    </citation>
    <scope>NUCLEOTIDE SEQUENCE</scope>
    <source>
        <strain evidence="9">GVMAG-M-3300023179-97</strain>
    </source>
</reference>
<dbReference type="Gene3D" id="3.40.50.140">
    <property type="match status" value="1"/>
</dbReference>